<organism evidence="4 5">
    <name type="scientific">Aeribacillus pallidus</name>
    <dbReference type="NCBI Taxonomy" id="33936"/>
    <lineage>
        <taxon>Bacteria</taxon>
        <taxon>Bacillati</taxon>
        <taxon>Bacillota</taxon>
        <taxon>Bacilli</taxon>
        <taxon>Bacillales</taxon>
        <taxon>Bacillaceae</taxon>
        <taxon>Aeribacillus</taxon>
    </lineage>
</organism>
<evidence type="ECO:0000256" key="2">
    <source>
        <dbReference type="SAM" id="SignalP"/>
    </source>
</evidence>
<reference evidence="4 5" key="1">
    <citation type="submission" date="2016-10" db="EMBL/GenBank/DDBJ databases">
        <title>The whole genome sequencing and assembly of Aeribacillus pallidus KCTC3564 strain.</title>
        <authorList>
            <person name="Lee Y.-J."/>
            <person name="Park M.-K."/>
            <person name="Yi H."/>
            <person name="Bahn Y.-S."/>
            <person name="Kim J.F."/>
            <person name="Lee D.-W."/>
        </authorList>
    </citation>
    <scope>NUCLEOTIDE SEQUENCE [LARGE SCALE GENOMIC DNA]</scope>
    <source>
        <strain evidence="4 5">KCTC3564</strain>
    </source>
</reference>
<sequence length="254" mass="28392">MVKKIIILLAAVFLLAACGQNETKQENSGESAEVHPLEVNLKVPDHANIHEKVSLTAEVSYGGEAVEDADEVKFEIWKEGEKEESKMIEAKHEKDGQYTIEHTFDENGVFFVQSHVTAKNQHNMPKKQIVIGELHKDGASTGENEETANHTHEHSQGSVDIQLELPENVKANTETLIQTKIQAENAPLLNANVRYEIWKDGSDKHDWVDAAGDEKGTYEAKYTFSSSGTYQIQVHVNNDEGLHEHVTKKVTVQK</sequence>
<gene>
    <name evidence="4" type="ORF">AP3564_08845</name>
</gene>
<proteinExistence type="predicted"/>
<dbReference type="Proteomes" id="UP000214606">
    <property type="component" value="Chromosome"/>
</dbReference>
<dbReference type="EMBL" id="CP017703">
    <property type="protein sequence ID" value="ASS90322.1"/>
    <property type="molecule type" value="Genomic_DNA"/>
</dbReference>
<keyword evidence="2" id="KW-0732">Signal</keyword>
<feature type="signal peptide" evidence="2">
    <location>
        <begin position="1"/>
        <end position="19"/>
    </location>
</feature>
<feature type="domain" description="YtkA-like" evidence="3">
    <location>
        <begin position="32"/>
        <end position="115"/>
    </location>
</feature>
<feature type="domain" description="YtkA-like" evidence="3">
    <location>
        <begin position="157"/>
        <end position="235"/>
    </location>
</feature>
<dbReference type="Pfam" id="PF13115">
    <property type="entry name" value="YtkA"/>
    <property type="match status" value="2"/>
</dbReference>
<dbReference type="InterPro" id="IPR032693">
    <property type="entry name" value="YtkA-like_dom"/>
</dbReference>
<evidence type="ECO:0000313" key="4">
    <source>
        <dbReference type="EMBL" id="ASS90322.1"/>
    </source>
</evidence>
<name>A0A223E4Y4_9BACI</name>
<dbReference type="PROSITE" id="PS51257">
    <property type="entry name" value="PROKAR_LIPOPROTEIN"/>
    <property type="match status" value="1"/>
</dbReference>
<feature type="chain" id="PRO_5038988136" description="YtkA-like domain-containing protein" evidence="2">
    <location>
        <begin position="20"/>
        <end position="254"/>
    </location>
</feature>
<dbReference type="AlphaFoldDB" id="A0A223E4Y4"/>
<evidence type="ECO:0000313" key="5">
    <source>
        <dbReference type="Proteomes" id="UP000214606"/>
    </source>
</evidence>
<feature type="region of interest" description="Disordered" evidence="1">
    <location>
        <begin position="138"/>
        <end position="158"/>
    </location>
</feature>
<evidence type="ECO:0000259" key="3">
    <source>
        <dbReference type="Pfam" id="PF13115"/>
    </source>
</evidence>
<evidence type="ECO:0000256" key="1">
    <source>
        <dbReference type="SAM" id="MobiDB-lite"/>
    </source>
</evidence>
<dbReference type="KEGG" id="apak:AP3564_08845"/>
<accession>A0A223E4Y4</accession>
<protein>
    <recommendedName>
        <fullName evidence="3">YtkA-like domain-containing protein</fullName>
    </recommendedName>
</protein>
<dbReference type="CDD" id="cd00146">
    <property type="entry name" value="PKD"/>
    <property type="match status" value="1"/>
</dbReference>